<reference evidence="2 3" key="1">
    <citation type="journal article" date="2023" name="Plant Dis.">
        <title>First Report of Diplodia intermedia Causing Canker and Dieback Diseases on Apple Trees in Canada.</title>
        <authorList>
            <person name="Ellouze W."/>
            <person name="Ilyukhin E."/>
            <person name="Sulman M."/>
            <person name="Ali S."/>
        </authorList>
    </citation>
    <scope>NUCLEOTIDE SEQUENCE [LARGE SCALE GENOMIC DNA]</scope>
    <source>
        <strain evidence="2 3">M45-28</strain>
    </source>
</reference>
<feature type="compositionally biased region" description="Low complexity" evidence="1">
    <location>
        <begin position="20"/>
        <end position="85"/>
    </location>
</feature>
<gene>
    <name evidence="2" type="ORF">SLS58_005411</name>
</gene>
<evidence type="ECO:0000313" key="2">
    <source>
        <dbReference type="EMBL" id="KAL1642640.1"/>
    </source>
</evidence>
<organism evidence="2 3">
    <name type="scientific">Diplodia intermedia</name>
    <dbReference type="NCBI Taxonomy" id="856260"/>
    <lineage>
        <taxon>Eukaryota</taxon>
        <taxon>Fungi</taxon>
        <taxon>Dikarya</taxon>
        <taxon>Ascomycota</taxon>
        <taxon>Pezizomycotina</taxon>
        <taxon>Dothideomycetes</taxon>
        <taxon>Dothideomycetes incertae sedis</taxon>
        <taxon>Botryosphaeriales</taxon>
        <taxon>Botryosphaeriaceae</taxon>
        <taxon>Diplodia</taxon>
    </lineage>
</organism>
<feature type="compositionally biased region" description="Basic and acidic residues" evidence="1">
    <location>
        <begin position="1"/>
        <end position="17"/>
    </location>
</feature>
<protein>
    <submittedName>
        <fullName evidence="2">Uncharacterized protein</fullName>
    </submittedName>
</protein>
<comment type="caution">
    <text evidence="2">The sequence shown here is derived from an EMBL/GenBank/DDBJ whole genome shotgun (WGS) entry which is preliminary data.</text>
</comment>
<feature type="region of interest" description="Disordered" evidence="1">
    <location>
        <begin position="1"/>
        <end position="130"/>
    </location>
</feature>
<dbReference type="Proteomes" id="UP001521184">
    <property type="component" value="Unassembled WGS sequence"/>
</dbReference>
<dbReference type="EMBL" id="JAKEKT020000032">
    <property type="protein sequence ID" value="KAL1642640.1"/>
    <property type="molecule type" value="Genomic_DNA"/>
</dbReference>
<feature type="compositionally biased region" description="Pro residues" evidence="1">
    <location>
        <begin position="98"/>
        <end position="109"/>
    </location>
</feature>
<sequence length="304" mass="32062">MEETHESIEGVEMRARSQDTTSAPANPASASPSDTAAPPTTDTASSPTTSGPAPTAAKSPPPTTGTTPPSTGTTPPSMGTTPPATDSGPTRPTASPHNTPPPPASPTAPPASSSEPAAPTPANASTPYNPASIRQRFASVRDVRAYLNGTICTWFPPHLCAATNNTRPDTAGGEWAYVRGAVHSLTIGLGRNHADRNRDDDGLAIRIETRAWLLFDALNRLQDGGCVLQTQTDFSAVYPQEGDRALRYRARWVARFAGVAEAIVFEAREVDEVLLMYVAAPGAVMRVMERRRGGKVPAETALER</sequence>
<keyword evidence="3" id="KW-1185">Reference proteome</keyword>
<name>A0ABR3TR68_9PEZI</name>
<proteinExistence type="predicted"/>
<feature type="compositionally biased region" description="Low complexity" evidence="1">
    <location>
        <begin position="110"/>
        <end position="130"/>
    </location>
</feature>
<accession>A0ABR3TR68</accession>
<evidence type="ECO:0000313" key="3">
    <source>
        <dbReference type="Proteomes" id="UP001521184"/>
    </source>
</evidence>
<evidence type="ECO:0000256" key="1">
    <source>
        <dbReference type="SAM" id="MobiDB-lite"/>
    </source>
</evidence>